<evidence type="ECO:0000256" key="2">
    <source>
        <dbReference type="RuleBase" id="RU361185"/>
    </source>
</evidence>
<dbReference type="InterPro" id="IPR017853">
    <property type="entry name" value="GH"/>
</dbReference>
<dbReference type="InterPro" id="IPR048395">
    <property type="entry name" value="Glyco_hydro_31_C"/>
</dbReference>
<evidence type="ECO:0000259" key="3">
    <source>
        <dbReference type="Pfam" id="PF01055"/>
    </source>
</evidence>
<dbReference type="RefSeq" id="WP_123609666.1">
    <property type="nucleotide sequence ID" value="NZ_RJVG01000006.1"/>
</dbReference>
<dbReference type="InterPro" id="IPR000322">
    <property type="entry name" value="Glyco_hydro_31_TIM"/>
</dbReference>
<comment type="similarity">
    <text evidence="1 2">Belongs to the glycosyl hydrolase 31 family.</text>
</comment>
<feature type="domain" description="Glycoside hydrolase family 31 TIM barrel" evidence="3">
    <location>
        <begin position="191"/>
        <end position="495"/>
    </location>
</feature>
<dbReference type="PANTHER" id="PTHR22762">
    <property type="entry name" value="ALPHA-GLUCOSIDASE"/>
    <property type="match status" value="1"/>
</dbReference>
<dbReference type="GO" id="GO:0006491">
    <property type="term" value="P:N-glycan processing"/>
    <property type="evidence" value="ECO:0007669"/>
    <property type="project" value="TreeGrafter"/>
</dbReference>
<dbReference type="GO" id="GO:0090599">
    <property type="term" value="F:alpha-glucosidase activity"/>
    <property type="evidence" value="ECO:0007669"/>
    <property type="project" value="TreeGrafter"/>
</dbReference>
<comment type="caution">
    <text evidence="5">The sequence shown here is derived from an EMBL/GenBank/DDBJ whole genome shotgun (WGS) entry which is preliminary data.</text>
</comment>
<dbReference type="Gene3D" id="2.60.40.1180">
    <property type="entry name" value="Golgi alpha-mannosidase II"/>
    <property type="match status" value="2"/>
</dbReference>
<dbReference type="Gene3D" id="3.20.20.80">
    <property type="entry name" value="Glycosidases"/>
    <property type="match status" value="1"/>
</dbReference>
<dbReference type="SUPFAM" id="SSF51011">
    <property type="entry name" value="Glycosyl hydrolase domain"/>
    <property type="match status" value="1"/>
</dbReference>
<evidence type="ECO:0000313" key="6">
    <source>
        <dbReference type="Proteomes" id="UP000273083"/>
    </source>
</evidence>
<keyword evidence="2 5" id="KW-0378">Hydrolase</keyword>
<dbReference type="GO" id="GO:0005975">
    <property type="term" value="P:carbohydrate metabolic process"/>
    <property type="evidence" value="ECO:0007669"/>
    <property type="project" value="InterPro"/>
</dbReference>
<dbReference type="SUPFAM" id="SSF51445">
    <property type="entry name" value="(Trans)glycosidases"/>
    <property type="match status" value="1"/>
</dbReference>
<reference evidence="5 6" key="1">
    <citation type="submission" date="2018-11" db="EMBL/GenBank/DDBJ databases">
        <title>Genomic Encyclopedia of Type Strains, Phase IV (KMG-IV): sequencing the most valuable type-strain genomes for metagenomic binning, comparative biology and taxonomic classification.</title>
        <authorList>
            <person name="Goeker M."/>
        </authorList>
    </citation>
    <scope>NUCLEOTIDE SEQUENCE [LARGE SCALE GENOMIC DNA]</scope>
    <source>
        <strain evidence="5 6">DSM 26537</strain>
    </source>
</reference>
<dbReference type="InterPro" id="IPR013780">
    <property type="entry name" value="Glyco_hydro_b"/>
</dbReference>
<dbReference type="PANTHER" id="PTHR22762:SF89">
    <property type="entry name" value="ALPHA-XYLOSIDASE"/>
    <property type="match status" value="1"/>
</dbReference>
<feature type="domain" description="Glycosyl hydrolase family 31 C-terminal" evidence="4">
    <location>
        <begin position="504"/>
        <end position="594"/>
    </location>
</feature>
<sequence>MSKYDLEINPIARQEVVVKGNHYRFTVLTSQLIRLEYSEQGTFEDLATQIVINRDFPVPQYRVIDKEDNLEIITEHLHLKYNKKKFTKNGLSIQVKGNLSAYHSIWYYGEKGENLKGTARTLDEADGEIPLEDGLLSRNGFAIIDDSKSLLITEDGWVAPKKEETIDIYFLGYGREYLKCLKTFYKLCGNTPMLPRYALGNWWSRFYPYTDITYKELVEKFKSEHIPFSVAVLDMGWHLTDIDPKYGSGWTGYTWNKEYFRQPEEFLTWLHKEGMHVTLNEHPADGVRGHEEMYIPMAKELGVDYQKEDKILFDISDRKFLNAYFKYLHHPNEEIGVDFWWVDWQQGGTTKIEGLDPLWMLNHYHFLNSGRDGKRPMTFSRYAGLGSHRYPVGFSGDSFATWETLEFQPYFTATASNAGYGWWSHDIGGHMHGVKSDEMLVRWIQFGVFSPIMRIHSSDNPFFVKEPWKFNPYIGETLKNFLRLRHQIIPYLYTMNYKFARESMPLIRPMYYHNTEEEEAYQVPNQYYFGTELIVCPITKPMDMDLNMGAFEGWLPEGIYYDFFSGRVYKGNRRITFYRDITTIPVLAKAGGIIPMETVAKVANAANNPEDIAIKIFGGADGNFMMYEDNSDDEQNFVLTNMEFKWGKQAQIIIDGVFDEWNVIPKTRNYEIAIAGVADTYDIQVDSEGRRTLFEKVYQVDNNTLLIKVQSVDTDKRLTIHLGDINEIIGNNIENQVFHMLDKAQIDYDLKSLIYQIVRKHVSREQLLAELQTLQLKQSLLGALYEIIAAY</sequence>
<keyword evidence="6" id="KW-1185">Reference proteome</keyword>
<dbReference type="AlphaFoldDB" id="A0A3N1XL31"/>
<dbReference type="EMBL" id="RJVG01000006">
    <property type="protein sequence ID" value="ROR27419.1"/>
    <property type="molecule type" value="Genomic_DNA"/>
</dbReference>
<protein>
    <submittedName>
        <fullName evidence="5">Alpha-glucosidase (Family GH31 glycosyl hydrolase)</fullName>
    </submittedName>
</protein>
<dbReference type="Pfam" id="PF01055">
    <property type="entry name" value="Glyco_hydro_31_2nd"/>
    <property type="match status" value="1"/>
</dbReference>
<evidence type="ECO:0000259" key="4">
    <source>
        <dbReference type="Pfam" id="PF21365"/>
    </source>
</evidence>
<dbReference type="Proteomes" id="UP000273083">
    <property type="component" value="Unassembled WGS sequence"/>
</dbReference>
<dbReference type="OrthoDB" id="176168at2"/>
<name>A0A3N1XL31_9FIRM</name>
<gene>
    <name evidence="5" type="ORF">EDD66_106116</name>
</gene>
<evidence type="ECO:0000256" key="1">
    <source>
        <dbReference type="ARBA" id="ARBA00007806"/>
    </source>
</evidence>
<organism evidence="5 6">
    <name type="scientific">Mobilisporobacter senegalensis</name>
    <dbReference type="NCBI Taxonomy" id="1329262"/>
    <lineage>
        <taxon>Bacteria</taxon>
        <taxon>Bacillati</taxon>
        <taxon>Bacillota</taxon>
        <taxon>Clostridia</taxon>
        <taxon>Lachnospirales</taxon>
        <taxon>Lachnospiraceae</taxon>
        <taxon>Mobilisporobacter</taxon>
    </lineage>
</organism>
<accession>A0A3N1XL31</accession>
<proteinExistence type="inferred from homology"/>
<dbReference type="Pfam" id="PF21365">
    <property type="entry name" value="Glyco_hydro_31_3rd"/>
    <property type="match status" value="1"/>
</dbReference>
<evidence type="ECO:0000313" key="5">
    <source>
        <dbReference type="EMBL" id="ROR27419.1"/>
    </source>
</evidence>
<keyword evidence="2" id="KW-0326">Glycosidase</keyword>
<dbReference type="CDD" id="cd06595">
    <property type="entry name" value="GH31_u1"/>
    <property type="match status" value="1"/>
</dbReference>